<evidence type="ECO:0000256" key="1">
    <source>
        <dbReference type="SAM" id="MobiDB-lite"/>
    </source>
</evidence>
<dbReference type="EMBL" id="MNUE01000026">
    <property type="protein sequence ID" value="OJD33888.1"/>
    <property type="molecule type" value="Genomic_DNA"/>
</dbReference>
<sequence>MHLYTALFILAALACPIGVATPLQDACAATTTHGQPTRKWGPPSSSDQTFPDHGTYLRMLRDHAVPDELDCLSIKPSGAPRPEVEKAIDGFCKGTIGPEMRVMGDHDTSFLMDTIVVPGAGAGSCGGGGDARNVSVELSVRVEWHLETVLGQDACVERFRRILSCCDASGGGHLWTEGVLYFIVESRALTDADRAKLLGLGL</sequence>
<evidence type="ECO:0000313" key="4">
    <source>
        <dbReference type="Proteomes" id="UP000183809"/>
    </source>
</evidence>
<gene>
    <name evidence="3" type="ORF">BKCO1_260006</name>
</gene>
<dbReference type="Proteomes" id="UP000183809">
    <property type="component" value="Unassembled WGS sequence"/>
</dbReference>
<feature type="chain" id="PRO_5012498614" evidence="2">
    <location>
        <begin position="21"/>
        <end position="202"/>
    </location>
</feature>
<name>A0A1J9QZS5_9PEZI</name>
<dbReference type="GeneID" id="31013721"/>
<proteinExistence type="predicted"/>
<evidence type="ECO:0000256" key="2">
    <source>
        <dbReference type="SAM" id="SignalP"/>
    </source>
</evidence>
<evidence type="ECO:0000313" key="3">
    <source>
        <dbReference type="EMBL" id="OJD33888.1"/>
    </source>
</evidence>
<protein>
    <submittedName>
        <fullName evidence="3">Uncharacterized protein</fullName>
    </submittedName>
</protein>
<organism evidence="3 4">
    <name type="scientific">Diplodia corticola</name>
    <dbReference type="NCBI Taxonomy" id="236234"/>
    <lineage>
        <taxon>Eukaryota</taxon>
        <taxon>Fungi</taxon>
        <taxon>Dikarya</taxon>
        <taxon>Ascomycota</taxon>
        <taxon>Pezizomycotina</taxon>
        <taxon>Dothideomycetes</taxon>
        <taxon>Dothideomycetes incertae sedis</taxon>
        <taxon>Botryosphaeriales</taxon>
        <taxon>Botryosphaeriaceae</taxon>
        <taxon>Diplodia</taxon>
    </lineage>
</organism>
<keyword evidence="4" id="KW-1185">Reference proteome</keyword>
<feature type="signal peptide" evidence="2">
    <location>
        <begin position="1"/>
        <end position="20"/>
    </location>
</feature>
<reference evidence="3 4" key="1">
    <citation type="submission" date="2016-10" db="EMBL/GenBank/DDBJ databases">
        <title>Proteomics and genomics reveal pathogen-plant mechanisms compatible with a hemibiotrophic lifestyle of Diplodia corticola.</title>
        <authorList>
            <person name="Fernandes I."/>
            <person name="De Jonge R."/>
            <person name="Van De Peer Y."/>
            <person name="Devreese B."/>
            <person name="Alves A."/>
            <person name="Esteves A.C."/>
        </authorList>
    </citation>
    <scope>NUCLEOTIDE SEQUENCE [LARGE SCALE GENOMIC DNA]</scope>
    <source>
        <strain evidence="3 4">CBS 112549</strain>
    </source>
</reference>
<dbReference type="RefSeq" id="XP_020130148.1">
    <property type="nucleotide sequence ID" value="XM_020273460.1"/>
</dbReference>
<dbReference type="AlphaFoldDB" id="A0A1J9QZS5"/>
<accession>A0A1J9QZS5</accession>
<comment type="caution">
    <text evidence="3">The sequence shown here is derived from an EMBL/GenBank/DDBJ whole genome shotgun (WGS) entry which is preliminary data.</text>
</comment>
<feature type="region of interest" description="Disordered" evidence="1">
    <location>
        <begin position="32"/>
        <end position="52"/>
    </location>
</feature>
<keyword evidence="2" id="KW-0732">Signal</keyword>